<sequence>MKSSLSTRAYSHKKIPPTFCVNCFKNNKKIKAIIYCSNCKAHLCDECSKSESHKEHSKIPISRAKRYFDIAQFMETKKNYKLALQYYHWATIIQPTHIYAFTNLSIVHFYLQEYDSAFYSCYQALLIDPKTVFAYHNLGVFNDQLGRHENAVEIFKYALKLDPKNEEIHYNMGNSLFQLERVDKAIESLNQAIRLQPNHFQALISLATAYEKKNQIQRSIEILEKASKINPDHPLGHLNMGIMCYNHGFLAQAKKSLERVVSIGTFRTKLAKEILQQIQQRSQNK</sequence>
<evidence type="ECO:0000256" key="3">
    <source>
        <dbReference type="PROSITE-ProRule" id="PRU00024"/>
    </source>
</evidence>
<dbReference type="Pfam" id="PF14559">
    <property type="entry name" value="TPR_19"/>
    <property type="match status" value="1"/>
</dbReference>
<dbReference type="EMBL" id="JANTQA010000029">
    <property type="protein sequence ID" value="KAJ3441085.1"/>
    <property type="molecule type" value="Genomic_DNA"/>
</dbReference>
<evidence type="ECO:0000259" key="5">
    <source>
        <dbReference type="PROSITE" id="PS50119"/>
    </source>
</evidence>
<keyword evidence="1" id="KW-0677">Repeat</keyword>
<dbReference type="SMART" id="SM00028">
    <property type="entry name" value="TPR"/>
    <property type="match status" value="6"/>
</dbReference>
<feature type="repeat" description="TPR" evidence="4">
    <location>
        <begin position="132"/>
        <end position="165"/>
    </location>
</feature>
<dbReference type="Proteomes" id="UP001146793">
    <property type="component" value="Unassembled WGS sequence"/>
</dbReference>
<dbReference type="PROSITE" id="PS50119">
    <property type="entry name" value="ZF_BBOX"/>
    <property type="match status" value="1"/>
</dbReference>
<accession>A0AAV7ZM79</accession>
<dbReference type="SUPFAM" id="SSF48452">
    <property type="entry name" value="TPR-like"/>
    <property type="match status" value="1"/>
</dbReference>
<dbReference type="Gene3D" id="1.25.40.10">
    <property type="entry name" value="Tetratricopeptide repeat domain"/>
    <property type="match status" value="2"/>
</dbReference>
<feature type="repeat" description="TPR" evidence="4">
    <location>
        <begin position="200"/>
        <end position="233"/>
    </location>
</feature>
<feature type="repeat" description="TPR" evidence="4">
    <location>
        <begin position="166"/>
        <end position="199"/>
    </location>
</feature>
<evidence type="ECO:0000256" key="4">
    <source>
        <dbReference type="PROSITE-ProRule" id="PRU00339"/>
    </source>
</evidence>
<evidence type="ECO:0000313" key="7">
    <source>
        <dbReference type="Proteomes" id="UP001146793"/>
    </source>
</evidence>
<dbReference type="SUPFAM" id="SSF57845">
    <property type="entry name" value="B-box zinc-binding domain"/>
    <property type="match status" value="1"/>
</dbReference>
<organism evidence="6 7">
    <name type="scientific">Anaeramoeba flamelloides</name>
    <dbReference type="NCBI Taxonomy" id="1746091"/>
    <lineage>
        <taxon>Eukaryota</taxon>
        <taxon>Metamonada</taxon>
        <taxon>Anaeramoebidae</taxon>
        <taxon>Anaeramoeba</taxon>
    </lineage>
</organism>
<dbReference type="InterPro" id="IPR000315">
    <property type="entry name" value="Znf_B-box"/>
</dbReference>
<dbReference type="InterPro" id="IPR019734">
    <property type="entry name" value="TPR_rpt"/>
</dbReference>
<dbReference type="GO" id="GO:0008270">
    <property type="term" value="F:zinc ion binding"/>
    <property type="evidence" value="ECO:0007669"/>
    <property type="project" value="UniProtKB-KW"/>
</dbReference>
<keyword evidence="3" id="KW-0862">Zinc</keyword>
<evidence type="ECO:0000256" key="2">
    <source>
        <dbReference type="ARBA" id="ARBA00022803"/>
    </source>
</evidence>
<dbReference type="PANTHER" id="PTHR44943:SF8">
    <property type="entry name" value="TPR REPEAT-CONTAINING PROTEIN MJ0263"/>
    <property type="match status" value="1"/>
</dbReference>
<evidence type="ECO:0000256" key="1">
    <source>
        <dbReference type="ARBA" id="ARBA00022737"/>
    </source>
</evidence>
<dbReference type="AlphaFoldDB" id="A0AAV7ZM79"/>
<gene>
    <name evidence="6" type="ORF">M0812_13090</name>
</gene>
<keyword evidence="3" id="KW-0863">Zinc-finger</keyword>
<feature type="domain" description="B box-type" evidence="5">
    <location>
        <begin position="23"/>
        <end position="61"/>
    </location>
</feature>
<keyword evidence="2 4" id="KW-0802">TPR repeat</keyword>
<dbReference type="InterPro" id="IPR011990">
    <property type="entry name" value="TPR-like_helical_dom_sf"/>
</dbReference>
<name>A0AAV7ZM79_9EUKA</name>
<protein>
    <recommendedName>
        <fullName evidence="5">B box-type domain-containing protein</fullName>
    </recommendedName>
</protein>
<dbReference type="PANTHER" id="PTHR44943">
    <property type="entry name" value="CELLULOSE SYNTHASE OPERON PROTEIN C"/>
    <property type="match status" value="1"/>
</dbReference>
<comment type="caution">
    <text evidence="6">The sequence shown here is derived from an EMBL/GenBank/DDBJ whole genome shotgun (WGS) entry which is preliminary data.</text>
</comment>
<evidence type="ECO:0000313" key="6">
    <source>
        <dbReference type="EMBL" id="KAJ3441085.1"/>
    </source>
</evidence>
<dbReference type="InterPro" id="IPR051685">
    <property type="entry name" value="Ycf3/AcsC/BcsC/TPR_MFPF"/>
</dbReference>
<reference evidence="6" key="1">
    <citation type="submission" date="2022-08" db="EMBL/GenBank/DDBJ databases">
        <title>Novel sulphate-reducing endosymbionts in the free-living metamonad Anaeramoeba.</title>
        <authorList>
            <person name="Jerlstrom-Hultqvist J."/>
            <person name="Cepicka I."/>
            <person name="Gallot-Lavallee L."/>
            <person name="Salas-Leiva D."/>
            <person name="Curtis B.A."/>
            <person name="Zahonova K."/>
            <person name="Pipaliya S."/>
            <person name="Dacks J."/>
            <person name="Roger A.J."/>
        </authorList>
    </citation>
    <scope>NUCLEOTIDE SEQUENCE</scope>
    <source>
        <strain evidence="6">Busselton2</strain>
    </source>
</reference>
<dbReference type="PROSITE" id="PS50293">
    <property type="entry name" value="TPR_REGION"/>
    <property type="match status" value="2"/>
</dbReference>
<proteinExistence type="predicted"/>
<keyword evidence="3" id="KW-0479">Metal-binding</keyword>
<dbReference type="PROSITE" id="PS50005">
    <property type="entry name" value="TPR"/>
    <property type="match status" value="3"/>
</dbReference>